<dbReference type="GO" id="GO:0005737">
    <property type="term" value="C:cytoplasm"/>
    <property type="evidence" value="ECO:0007669"/>
    <property type="project" value="UniProtKB-SubCell"/>
</dbReference>
<evidence type="ECO:0000256" key="7">
    <source>
        <dbReference type="PIRNR" id="PIRNR003107"/>
    </source>
</evidence>
<dbReference type="InterPro" id="IPR026022">
    <property type="entry name" value="PhoU_dom"/>
</dbReference>
<evidence type="ECO:0000256" key="6">
    <source>
        <dbReference type="ARBA" id="ARBA00022592"/>
    </source>
</evidence>
<protein>
    <recommendedName>
        <fullName evidence="7">Phosphate-specific transport system accessory protein PhoU</fullName>
    </recommendedName>
</protein>
<dbReference type="SUPFAM" id="SSF109755">
    <property type="entry name" value="PhoU-like"/>
    <property type="match status" value="1"/>
</dbReference>
<proteinExistence type="inferred from homology"/>
<dbReference type="AlphaFoldDB" id="A0A9E2BIY6"/>
<dbReference type="NCBIfam" id="TIGR02135">
    <property type="entry name" value="phoU_full"/>
    <property type="match status" value="1"/>
</dbReference>
<dbReference type="InterPro" id="IPR028366">
    <property type="entry name" value="PhoU"/>
</dbReference>
<feature type="domain" description="PhoU" evidence="8">
    <location>
        <begin position="121"/>
        <end position="206"/>
    </location>
</feature>
<dbReference type="Proteomes" id="UP000811545">
    <property type="component" value="Unassembled WGS sequence"/>
</dbReference>
<dbReference type="EMBL" id="QLTW01000208">
    <property type="protein sequence ID" value="MBT9145882.1"/>
    <property type="molecule type" value="Genomic_DNA"/>
</dbReference>
<sequence>MVSRETFSRRLQKIESDLLFLGNKVDLTINKSIEALKLRDKSQAFEIIKGDDYIDKLSLDLEMEAANILATQQPTGSDLRLIIAILFMNIDLERMADHAVDISEITMNIAEEPLLKPLIDIPRMIETCTEMLNEALKAFTQRDAKLALDLIEKDDLLDELNNQIFRELLTYMLEDQRNIRRANALLMVSQHLERMGDHATNMGERVYYLVTGEQLKTNPHKSRY</sequence>
<comment type="function">
    <text evidence="7">Plays a role in the regulation of phosphate uptake.</text>
</comment>
<evidence type="ECO:0000256" key="4">
    <source>
        <dbReference type="ARBA" id="ARBA00022448"/>
    </source>
</evidence>
<evidence type="ECO:0000313" key="9">
    <source>
        <dbReference type="EMBL" id="MBT9145882.1"/>
    </source>
</evidence>
<accession>A0A9E2BIY6</accession>
<comment type="similarity">
    <text evidence="2 7">Belongs to the PhoU family.</text>
</comment>
<reference evidence="9 10" key="1">
    <citation type="journal article" date="2021" name="bioRxiv">
        <title>Unique metabolic strategies in Hadean analogues reveal hints for primordial physiology.</title>
        <authorList>
            <person name="Nobu M.K."/>
            <person name="Nakai R."/>
            <person name="Tamazawa S."/>
            <person name="Mori H."/>
            <person name="Toyoda A."/>
            <person name="Ijiri A."/>
            <person name="Suzuki S."/>
            <person name="Kurokawa K."/>
            <person name="Kamagata Y."/>
            <person name="Tamaki H."/>
        </authorList>
    </citation>
    <scope>NUCLEOTIDE SEQUENCE [LARGE SCALE GENOMIC DNA]</scope>
    <source>
        <strain evidence="9">BS525</strain>
    </source>
</reference>
<dbReference type="PANTHER" id="PTHR42930">
    <property type="entry name" value="PHOSPHATE-SPECIFIC TRANSPORT SYSTEM ACCESSORY PROTEIN PHOU"/>
    <property type="match status" value="1"/>
</dbReference>
<comment type="subcellular location">
    <subcellularLocation>
        <location evidence="1 7">Cytoplasm</location>
    </subcellularLocation>
</comment>
<evidence type="ECO:0000256" key="2">
    <source>
        <dbReference type="ARBA" id="ARBA00008107"/>
    </source>
</evidence>
<dbReference type="PIRSF" id="PIRSF003107">
    <property type="entry name" value="PhoU"/>
    <property type="match status" value="1"/>
</dbReference>
<evidence type="ECO:0000259" key="8">
    <source>
        <dbReference type="Pfam" id="PF01895"/>
    </source>
</evidence>
<name>A0A9E2BIY6_PSYF1</name>
<organism evidence="9 10">
    <name type="scientific">Psychracetigena formicireducens</name>
    <dbReference type="NCBI Taxonomy" id="2986056"/>
    <lineage>
        <taxon>Bacteria</taxon>
        <taxon>Bacillati</taxon>
        <taxon>Candidatus Lithacetigenota</taxon>
        <taxon>Candidatus Psychracetigena</taxon>
    </lineage>
</organism>
<keyword evidence="6 7" id="KW-0592">Phosphate transport</keyword>
<feature type="domain" description="PhoU" evidence="8">
    <location>
        <begin position="21"/>
        <end position="105"/>
    </location>
</feature>
<keyword evidence="4 7" id="KW-0813">Transport</keyword>
<dbReference type="GO" id="GO:0045936">
    <property type="term" value="P:negative regulation of phosphate metabolic process"/>
    <property type="evidence" value="ECO:0007669"/>
    <property type="project" value="InterPro"/>
</dbReference>
<dbReference type="Gene3D" id="1.20.58.220">
    <property type="entry name" value="Phosphate transport system protein phou homolog 2, domain 2"/>
    <property type="match status" value="2"/>
</dbReference>
<gene>
    <name evidence="9" type="primary">phoU</name>
    <name evidence="9" type="ORF">DDT42_01759</name>
</gene>
<evidence type="ECO:0000256" key="5">
    <source>
        <dbReference type="ARBA" id="ARBA00022490"/>
    </source>
</evidence>
<keyword evidence="5 7" id="KW-0963">Cytoplasm</keyword>
<comment type="subunit">
    <text evidence="3 7">Homodimer.</text>
</comment>
<evidence type="ECO:0000256" key="3">
    <source>
        <dbReference type="ARBA" id="ARBA00011738"/>
    </source>
</evidence>
<dbReference type="GO" id="GO:0030643">
    <property type="term" value="P:intracellular phosphate ion homeostasis"/>
    <property type="evidence" value="ECO:0007669"/>
    <property type="project" value="InterPro"/>
</dbReference>
<dbReference type="FunFam" id="1.20.58.220:FF:000004">
    <property type="entry name" value="Phosphate-specific transport system accessory protein PhoU"/>
    <property type="match status" value="1"/>
</dbReference>
<dbReference type="PANTHER" id="PTHR42930:SF3">
    <property type="entry name" value="PHOSPHATE-SPECIFIC TRANSPORT SYSTEM ACCESSORY PROTEIN PHOU"/>
    <property type="match status" value="1"/>
</dbReference>
<dbReference type="InterPro" id="IPR038078">
    <property type="entry name" value="PhoU-like_sf"/>
</dbReference>
<evidence type="ECO:0000256" key="1">
    <source>
        <dbReference type="ARBA" id="ARBA00004496"/>
    </source>
</evidence>
<comment type="caution">
    <text evidence="9">The sequence shown here is derived from an EMBL/GenBank/DDBJ whole genome shotgun (WGS) entry which is preliminary data.</text>
</comment>
<dbReference type="Pfam" id="PF01895">
    <property type="entry name" value="PhoU"/>
    <property type="match status" value="2"/>
</dbReference>
<dbReference type="GO" id="GO:0006817">
    <property type="term" value="P:phosphate ion transport"/>
    <property type="evidence" value="ECO:0007669"/>
    <property type="project" value="UniProtKB-KW"/>
</dbReference>
<evidence type="ECO:0000313" key="10">
    <source>
        <dbReference type="Proteomes" id="UP000811545"/>
    </source>
</evidence>